<dbReference type="PANTHER" id="PTHR42928:SF5">
    <property type="entry name" value="BLR1237 PROTEIN"/>
    <property type="match status" value="1"/>
</dbReference>
<proteinExistence type="inferred from homology"/>
<sequence>MNKTKGIASLGAVALLLAACGEDDGEYPSSDLEYIVPYDPGGGADPVGREFSTRLADELGVGATVENLPGGDETVALTDLFGGEPDGYRMSLASHTGLITQPLLNEDLAYQSVDDYSPIVRMLEVPDALFVPEDSPYETLDDFIEAARENPGEITVSAGGQLNEAMLMLLELEEQADIDLNLVAMSGGGEAGTAVLSGEVDAAGVTAAGQMGNVEDGALRPLAHVGTPEFNDSLPGAVSFEEAGYDIPFQTAYMVVAPPGIDDDVLETLEAAALEVAESDEWAEWAEENGYLPSPIAGDDLAEWLRGEEELYQEAVESAQDSDIEEG</sequence>
<dbReference type="PROSITE" id="PS51257">
    <property type="entry name" value="PROKAR_LIPOPROTEIN"/>
    <property type="match status" value="1"/>
</dbReference>
<dbReference type="CDD" id="cd07012">
    <property type="entry name" value="PBP2_Bug_TTT"/>
    <property type="match status" value="1"/>
</dbReference>
<comment type="caution">
    <text evidence="2">The sequence shown here is derived from an EMBL/GenBank/DDBJ whole genome shotgun (WGS) entry which is preliminary data.</text>
</comment>
<comment type="similarity">
    <text evidence="1">Belongs to the UPF0065 (bug) family.</text>
</comment>
<protein>
    <submittedName>
        <fullName evidence="2">Tripartite tricarboxylate transporter substrate binding protein</fullName>
    </submittedName>
</protein>
<dbReference type="PANTHER" id="PTHR42928">
    <property type="entry name" value="TRICARBOXYLATE-BINDING PROTEIN"/>
    <property type="match status" value="1"/>
</dbReference>
<dbReference type="PIRSF" id="PIRSF017082">
    <property type="entry name" value="YflP"/>
    <property type="match status" value="1"/>
</dbReference>
<reference evidence="2 3" key="1">
    <citation type="submission" date="2020-04" db="EMBL/GenBank/DDBJ databases">
        <title>Nesterenkonia sp. nov., isolated from marine sediment.</title>
        <authorList>
            <person name="Zhang G."/>
        </authorList>
    </citation>
    <scope>NUCLEOTIDE SEQUENCE [LARGE SCALE GENOMIC DNA]</scope>
    <source>
        <strain evidence="2 3">MY13</strain>
    </source>
</reference>
<dbReference type="InterPro" id="IPR005064">
    <property type="entry name" value="BUG"/>
</dbReference>
<dbReference type="AlphaFoldDB" id="A0A7X8YDP8"/>
<dbReference type="Gene3D" id="3.40.190.10">
    <property type="entry name" value="Periplasmic binding protein-like II"/>
    <property type="match status" value="1"/>
</dbReference>
<evidence type="ECO:0000313" key="2">
    <source>
        <dbReference type="EMBL" id="NLS09685.1"/>
    </source>
</evidence>
<dbReference type="SUPFAM" id="SSF53850">
    <property type="entry name" value="Periplasmic binding protein-like II"/>
    <property type="match status" value="1"/>
</dbReference>
<dbReference type="InterPro" id="IPR042100">
    <property type="entry name" value="Bug_dom1"/>
</dbReference>
<dbReference type="EMBL" id="JABAHY010000005">
    <property type="protein sequence ID" value="NLS09685.1"/>
    <property type="molecule type" value="Genomic_DNA"/>
</dbReference>
<dbReference type="RefSeq" id="WP_168887192.1">
    <property type="nucleotide sequence ID" value="NZ_JABAHY010000005.1"/>
</dbReference>
<organism evidence="2 3">
    <name type="scientific">Nesterenkonia sedimenti</name>
    <dbReference type="NCBI Taxonomy" id="1463632"/>
    <lineage>
        <taxon>Bacteria</taxon>
        <taxon>Bacillati</taxon>
        <taxon>Actinomycetota</taxon>
        <taxon>Actinomycetes</taxon>
        <taxon>Micrococcales</taxon>
        <taxon>Micrococcaceae</taxon>
        <taxon>Nesterenkonia</taxon>
    </lineage>
</organism>
<evidence type="ECO:0000313" key="3">
    <source>
        <dbReference type="Proteomes" id="UP000523139"/>
    </source>
</evidence>
<accession>A0A7X8YDP8</accession>
<evidence type="ECO:0000256" key="1">
    <source>
        <dbReference type="ARBA" id="ARBA00006987"/>
    </source>
</evidence>
<name>A0A7X8YDP8_9MICC</name>
<keyword evidence="3" id="KW-1185">Reference proteome</keyword>
<dbReference type="Gene3D" id="3.40.190.150">
    <property type="entry name" value="Bordetella uptake gene, domain 1"/>
    <property type="match status" value="1"/>
</dbReference>
<dbReference type="Proteomes" id="UP000523139">
    <property type="component" value="Unassembled WGS sequence"/>
</dbReference>
<dbReference type="Pfam" id="PF03401">
    <property type="entry name" value="TctC"/>
    <property type="match status" value="1"/>
</dbReference>
<gene>
    <name evidence="2" type="ORF">HGQ17_06635</name>
</gene>